<dbReference type="SUPFAM" id="SSF53474">
    <property type="entry name" value="alpha/beta-Hydrolases"/>
    <property type="match status" value="1"/>
</dbReference>
<comment type="caution">
    <text evidence="1">The sequence shown here is derived from an EMBL/GenBank/DDBJ whole genome shotgun (WGS) entry which is preliminary data.</text>
</comment>
<dbReference type="InterPro" id="IPR029058">
    <property type="entry name" value="AB_hydrolase_fold"/>
</dbReference>
<proteinExistence type="predicted"/>
<name>A0ABW2NN33_9BACL</name>
<keyword evidence="2" id="KW-1185">Reference proteome</keyword>
<evidence type="ECO:0000313" key="1">
    <source>
        <dbReference type="EMBL" id="MFC7370618.1"/>
    </source>
</evidence>
<organism evidence="1 2">
    <name type="scientific">Fictibacillus iocasae</name>
    <dbReference type="NCBI Taxonomy" id="2715437"/>
    <lineage>
        <taxon>Bacteria</taxon>
        <taxon>Bacillati</taxon>
        <taxon>Bacillota</taxon>
        <taxon>Bacilli</taxon>
        <taxon>Bacillales</taxon>
        <taxon>Fictibacillaceae</taxon>
        <taxon>Fictibacillus</taxon>
    </lineage>
</organism>
<dbReference type="RefSeq" id="WP_379746247.1">
    <property type="nucleotide sequence ID" value="NZ_JBHTCP010000004.1"/>
</dbReference>
<accession>A0ABW2NN33</accession>
<reference evidence="2" key="1">
    <citation type="journal article" date="2019" name="Int. J. Syst. Evol. Microbiol.">
        <title>The Global Catalogue of Microorganisms (GCM) 10K type strain sequencing project: providing services to taxonomists for standard genome sequencing and annotation.</title>
        <authorList>
            <consortium name="The Broad Institute Genomics Platform"/>
            <consortium name="The Broad Institute Genome Sequencing Center for Infectious Disease"/>
            <person name="Wu L."/>
            <person name="Ma J."/>
        </authorList>
    </citation>
    <scope>NUCLEOTIDE SEQUENCE [LARGE SCALE GENOMIC DNA]</scope>
    <source>
        <strain evidence="2">NBRC 106396</strain>
    </source>
</reference>
<evidence type="ECO:0000313" key="2">
    <source>
        <dbReference type="Proteomes" id="UP001596549"/>
    </source>
</evidence>
<sequence>MTKIALAVLHGIGKQDELFSEQFSYRIRKKFVENLPPFVQNPENELVIQPIFWGSVFQQKEEKIWKDLSSNGALHYSELRQFVIHFLGDAIAYQPSSMHNQNYEKVHHVYAQGLQELSSKAGADSPLFIAAHSLGSVITSNYFYDLQEIPDRLPPMIKEAALSSPIERGETLTGLFTLGSPLALWSLRYLDFDRPITVPSPHLKKHHPNLKGDWLNIYDQDDCFGFPLKPISPGYNSAVSQDMEINTGTFPSNLTPLSHLHYFTTDSIISLIATSLGNAWIRINL</sequence>
<dbReference type="Proteomes" id="UP001596549">
    <property type="component" value="Unassembled WGS sequence"/>
</dbReference>
<protein>
    <submittedName>
        <fullName evidence="1">Chemotaxis protein</fullName>
    </submittedName>
</protein>
<dbReference type="EMBL" id="JBHTCP010000004">
    <property type="protein sequence ID" value="MFC7370618.1"/>
    <property type="molecule type" value="Genomic_DNA"/>
</dbReference>
<gene>
    <name evidence="1" type="ORF">ACFQPF_02895</name>
</gene>